<evidence type="ECO:0000256" key="1">
    <source>
        <dbReference type="ARBA" id="ARBA00001282"/>
    </source>
</evidence>
<comment type="catalytic activity">
    <reaction evidence="1 7">
        <text>2-C-methyl-D-erythritol 4-phosphate + CTP + H(+) = 4-CDP-2-C-methyl-D-erythritol + diphosphate</text>
        <dbReference type="Rhea" id="RHEA:13429"/>
        <dbReference type="ChEBI" id="CHEBI:15378"/>
        <dbReference type="ChEBI" id="CHEBI:33019"/>
        <dbReference type="ChEBI" id="CHEBI:37563"/>
        <dbReference type="ChEBI" id="CHEBI:57823"/>
        <dbReference type="ChEBI" id="CHEBI:58262"/>
        <dbReference type="EC" id="2.7.7.60"/>
    </reaction>
</comment>
<keyword evidence="9" id="KW-1185">Reference proteome</keyword>
<feature type="site" description="Positions MEP for the nucleophilic attack" evidence="7">
    <location>
        <position position="212"/>
    </location>
</feature>
<dbReference type="SUPFAM" id="SSF53448">
    <property type="entry name" value="Nucleotide-diphospho-sugar transferases"/>
    <property type="match status" value="1"/>
</dbReference>
<evidence type="ECO:0000313" key="9">
    <source>
        <dbReference type="Proteomes" id="UP001161389"/>
    </source>
</evidence>
<feature type="site" description="Transition state stabilizer" evidence="7">
    <location>
        <position position="17"/>
    </location>
</feature>
<protein>
    <recommendedName>
        <fullName evidence="7">2-C-methyl-D-erythritol 4-phosphate cytidylyltransferase</fullName>
        <ecNumber evidence="7">2.7.7.60</ecNumber>
    </recommendedName>
    <alternativeName>
        <fullName evidence="7">4-diphosphocytidyl-2C-methyl-D-erythritol synthase</fullName>
    </alternativeName>
    <alternativeName>
        <fullName evidence="7">MEP cytidylyltransferase</fullName>
        <shortName evidence="7">MCT</shortName>
    </alternativeName>
</protein>
<dbReference type="CDD" id="cd02516">
    <property type="entry name" value="CDP-ME_synthetase"/>
    <property type="match status" value="1"/>
</dbReference>
<evidence type="ECO:0000256" key="2">
    <source>
        <dbReference type="ARBA" id="ARBA00004787"/>
    </source>
</evidence>
<dbReference type="NCBIfam" id="TIGR00453">
    <property type="entry name" value="ispD"/>
    <property type="match status" value="1"/>
</dbReference>
<dbReference type="GO" id="GO:0019288">
    <property type="term" value="P:isopentenyl diphosphate biosynthetic process, methylerythritol 4-phosphate pathway"/>
    <property type="evidence" value="ECO:0007669"/>
    <property type="project" value="UniProtKB-UniRule"/>
</dbReference>
<comment type="caution">
    <text evidence="8">The sequence shown here is derived from an EMBL/GenBank/DDBJ whole genome shotgun (WGS) entry which is preliminary data.</text>
</comment>
<dbReference type="InterPro" id="IPR034683">
    <property type="entry name" value="IspD/TarI"/>
</dbReference>
<keyword evidence="6 7" id="KW-0414">Isoprene biosynthesis</keyword>
<keyword evidence="5 7" id="KW-0548">Nucleotidyltransferase</keyword>
<dbReference type="PANTHER" id="PTHR32125:SF4">
    <property type="entry name" value="2-C-METHYL-D-ERYTHRITOL 4-PHOSPHATE CYTIDYLYLTRANSFERASE, CHLOROPLASTIC"/>
    <property type="match status" value="1"/>
</dbReference>
<sequence length="232" mass="25764">MNKELWALVPASGVGSRMKADRPKQYLTLNNRTVLDLTLHRLLSVPNLSGIMLVLSDEDEYWPSSQYASHPKVHCAVGGLERFHSVLNGLYELTEIAADDAWVMVHDAARPCVRVSDIEKLFDLASQLDGGLLGIPAKDTVKQVNLQAEVSHTLDRSKIWLAYTPQMFRLGQLRDAIEQAISKKIQITDDASAMELAGFSPLMVEGATDNIKITHPEDLSLAEWFLTQQRAG</sequence>
<evidence type="ECO:0000256" key="5">
    <source>
        <dbReference type="ARBA" id="ARBA00022695"/>
    </source>
</evidence>
<reference evidence="8" key="1">
    <citation type="journal article" date="2014" name="Int. J. Syst. Evol. Microbiol.">
        <title>Complete genome sequence of Corynebacterium casei LMG S-19264T (=DSM 44701T), isolated from a smear-ripened cheese.</title>
        <authorList>
            <consortium name="US DOE Joint Genome Institute (JGI-PGF)"/>
            <person name="Walter F."/>
            <person name="Albersmeier A."/>
            <person name="Kalinowski J."/>
            <person name="Ruckert C."/>
        </authorList>
    </citation>
    <scope>NUCLEOTIDE SEQUENCE</scope>
    <source>
        <strain evidence="8">NBRC 110071</strain>
    </source>
</reference>
<dbReference type="RefSeq" id="WP_284380658.1">
    <property type="nucleotide sequence ID" value="NZ_BSNM01000011.1"/>
</dbReference>
<comment type="pathway">
    <text evidence="2 7">Isoprenoid biosynthesis; isopentenyl diphosphate biosynthesis via DXP pathway; isopentenyl diphosphate from 1-deoxy-D-xylulose 5-phosphate: step 2/6.</text>
</comment>
<evidence type="ECO:0000256" key="3">
    <source>
        <dbReference type="ARBA" id="ARBA00009789"/>
    </source>
</evidence>
<organism evidence="8 9">
    <name type="scientific">Litoribrevibacter albus</name>
    <dbReference type="NCBI Taxonomy" id="1473156"/>
    <lineage>
        <taxon>Bacteria</taxon>
        <taxon>Pseudomonadati</taxon>
        <taxon>Pseudomonadota</taxon>
        <taxon>Gammaproteobacteria</taxon>
        <taxon>Oceanospirillales</taxon>
        <taxon>Oceanospirillaceae</taxon>
        <taxon>Litoribrevibacter</taxon>
    </lineage>
</organism>
<dbReference type="EMBL" id="BSNM01000011">
    <property type="protein sequence ID" value="GLQ31157.1"/>
    <property type="molecule type" value="Genomic_DNA"/>
</dbReference>
<dbReference type="InterPro" id="IPR029044">
    <property type="entry name" value="Nucleotide-diphossugar_trans"/>
</dbReference>
<dbReference type="InterPro" id="IPR050088">
    <property type="entry name" value="IspD/TarI_cytidylyltransf_bact"/>
</dbReference>
<evidence type="ECO:0000256" key="7">
    <source>
        <dbReference type="HAMAP-Rule" id="MF_00108"/>
    </source>
</evidence>
<dbReference type="InterPro" id="IPR018294">
    <property type="entry name" value="ISPD_synthase_CS"/>
</dbReference>
<dbReference type="FunFam" id="3.90.550.10:FF:000003">
    <property type="entry name" value="2-C-methyl-D-erythritol 4-phosphate cytidylyltransferase"/>
    <property type="match status" value="1"/>
</dbReference>
<proteinExistence type="inferred from homology"/>
<gene>
    <name evidence="7 8" type="primary">ispD</name>
    <name evidence="8" type="ORF">GCM10007876_16360</name>
</gene>
<dbReference type="PROSITE" id="PS01295">
    <property type="entry name" value="ISPD"/>
    <property type="match status" value="1"/>
</dbReference>
<keyword evidence="4 7" id="KW-0808">Transferase</keyword>
<dbReference type="InterPro" id="IPR001228">
    <property type="entry name" value="IspD"/>
</dbReference>
<dbReference type="Gene3D" id="3.90.550.10">
    <property type="entry name" value="Spore Coat Polysaccharide Biosynthesis Protein SpsA, Chain A"/>
    <property type="match status" value="1"/>
</dbReference>
<dbReference type="Proteomes" id="UP001161389">
    <property type="component" value="Unassembled WGS sequence"/>
</dbReference>
<evidence type="ECO:0000256" key="6">
    <source>
        <dbReference type="ARBA" id="ARBA00023229"/>
    </source>
</evidence>
<dbReference type="Pfam" id="PF01128">
    <property type="entry name" value="IspD"/>
    <property type="match status" value="1"/>
</dbReference>
<comment type="function">
    <text evidence="7">Catalyzes the formation of 4-diphosphocytidyl-2-C-methyl-D-erythritol from CTP and 2-C-methyl-D-erythritol 4-phosphate (MEP).</text>
</comment>
<dbReference type="AlphaFoldDB" id="A0AA37SAJ7"/>
<dbReference type="PANTHER" id="PTHR32125">
    <property type="entry name" value="2-C-METHYL-D-ERYTHRITOL 4-PHOSPHATE CYTIDYLYLTRANSFERASE, CHLOROPLASTIC"/>
    <property type="match status" value="1"/>
</dbReference>
<evidence type="ECO:0000313" key="8">
    <source>
        <dbReference type="EMBL" id="GLQ31157.1"/>
    </source>
</evidence>
<name>A0AA37SAJ7_9GAMM</name>
<dbReference type="HAMAP" id="MF_00108">
    <property type="entry name" value="IspD"/>
    <property type="match status" value="1"/>
</dbReference>
<evidence type="ECO:0000256" key="4">
    <source>
        <dbReference type="ARBA" id="ARBA00022679"/>
    </source>
</evidence>
<dbReference type="EC" id="2.7.7.60" evidence="7"/>
<reference evidence="8" key="2">
    <citation type="submission" date="2023-01" db="EMBL/GenBank/DDBJ databases">
        <title>Draft genome sequence of Litoribrevibacter albus strain NBRC 110071.</title>
        <authorList>
            <person name="Sun Q."/>
            <person name="Mori K."/>
        </authorList>
    </citation>
    <scope>NUCLEOTIDE SEQUENCE</scope>
    <source>
        <strain evidence="8">NBRC 110071</strain>
    </source>
</reference>
<dbReference type="GO" id="GO:0050518">
    <property type="term" value="F:2-C-methyl-D-erythritol 4-phosphate cytidylyltransferase activity"/>
    <property type="evidence" value="ECO:0007669"/>
    <property type="project" value="UniProtKB-UniRule"/>
</dbReference>
<accession>A0AA37SAJ7</accession>
<feature type="site" description="Transition state stabilizer" evidence="7">
    <location>
        <position position="24"/>
    </location>
</feature>
<feature type="site" description="Positions MEP for the nucleophilic attack" evidence="7">
    <location>
        <position position="156"/>
    </location>
</feature>
<comment type="similarity">
    <text evidence="3 7">Belongs to the IspD/TarI cytidylyltransferase family. IspD subfamily.</text>
</comment>